<dbReference type="GO" id="GO:0006508">
    <property type="term" value="P:proteolysis"/>
    <property type="evidence" value="ECO:0007669"/>
    <property type="project" value="InterPro"/>
</dbReference>
<name>A0A6F8TZX9_9GAMM</name>
<evidence type="ECO:0000313" key="4">
    <source>
        <dbReference type="EMBL" id="BCB06471.1"/>
    </source>
</evidence>
<comment type="similarity">
    <text evidence="1">Belongs to the peptidase S33 family.</text>
</comment>
<reference evidence="4 5" key="1">
    <citation type="submission" date="2020-03" db="EMBL/GenBank/DDBJ databases">
        <title>Complete Genome Sequence of Halomonas hydrothermalis Strain Slthf2, Halophilic Bacterium Isolated from Deep-Sea Hydrothermal-Vent Environments.</title>
        <authorList>
            <person name="Takeyama N."/>
            <person name="Huang M."/>
            <person name="Sato K."/>
            <person name="Galipon J."/>
            <person name="Arakawa K."/>
        </authorList>
    </citation>
    <scope>NUCLEOTIDE SEQUENCE [LARGE SCALE GENOMIC DNA]</scope>
    <source>
        <strain evidence="4 5">Slthf2</strain>
    </source>
</reference>
<dbReference type="InterPro" id="IPR051601">
    <property type="entry name" value="Serine_prot/Carboxylest_S33"/>
</dbReference>
<feature type="domain" description="AB hydrolase-1" evidence="3">
    <location>
        <begin position="40"/>
        <end position="203"/>
    </location>
</feature>
<dbReference type="InterPro" id="IPR029058">
    <property type="entry name" value="AB_hydrolase_fold"/>
</dbReference>
<evidence type="ECO:0000313" key="5">
    <source>
        <dbReference type="Proteomes" id="UP000502259"/>
    </source>
</evidence>
<evidence type="ECO:0000256" key="1">
    <source>
        <dbReference type="ARBA" id="ARBA00010088"/>
    </source>
</evidence>
<organism evidence="4 5">
    <name type="scientific">Halomonas hydrothermalis</name>
    <dbReference type="NCBI Taxonomy" id="115561"/>
    <lineage>
        <taxon>Bacteria</taxon>
        <taxon>Pseudomonadati</taxon>
        <taxon>Pseudomonadota</taxon>
        <taxon>Gammaproteobacteria</taxon>
        <taxon>Oceanospirillales</taxon>
        <taxon>Halomonadaceae</taxon>
        <taxon>Halomonas</taxon>
    </lineage>
</organism>
<sequence>MHIADHAIDVPLCWSEPERGAIQVFFREVCHVSNQGKELPLLVYLQGGPGGRSPRPGSDGPGWLEEAIKHYRVILPDQRGTGRSSRVNSRVMQRFSSPEQAADYLACFDAHAVVADLEHIRSSHYGGAQWETLGQSYGGFLTLTYLSTAPEGLAGCYITGGLAGLQPDADETYRLTYRRVVSKMAAHLRRYPGDGTILDRLADHIQAHSPTLPNGDPLTVRRLQSIGLMLGMQKGSEQLHWLLEDAFHDTYQTELNPHFLVELMQLTGMDENPLFAALHENIYAHPGGTTRWAAQRQRENFPEFDESARPLFLTGEMIYPWMFDEIQELHAFREGAQQLAQRSPARPYYDLVRLSTNTVPVVAAIYFDDMYVDSSLSLETAEHVSNLTYWLTNEHEHDGLRDDPGVFLRLRKMLQNR</sequence>
<keyword evidence="2" id="KW-0378">Hydrolase</keyword>
<dbReference type="Gene3D" id="3.40.50.1820">
    <property type="entry name" value="alpha/beta hydrolase"/>
    <property type="match status" value="1"/>
</dbReference>
<evidence type="ECO:0000256" key="2">
    <source>
        <dbReference type="ARBA" id="ARBA00022801"/>
    </source>
</evidence>
<dbReference type="Proteomes" id="UP000502259">
    <property type="component" value="Chromosome"/>
</dbReference>
<proteinExistence type="inferred from homology"/>
<dbReference type="InterPro" id="IPR002410">
    <property type="entry name" value="Peptidase_S33"/>
</dbReference>
<dbReference type="Pfam" id="PF00561">
    <property type="entry name" value="Abhydrolase_1"/>
    <property type="match status" value="1"/>
</dbReference>
<dbReference type="InterPro" id="IPR000073">
    <property type="entry name" value="AB_hydrolase_1"/>
</dbReference>
<keyword evidence="5" id="KW-1185">Reference proteome</keyword>
<dbReference type="SUPFAM" id="SSF53474">
    <property type="entry name" value="alpha/beta-Hydrolases"/>
    <property type="match status" value="1"/>
</dbReference>
<protein>
    <submittedName>
        <fullName evidence="4">Proline iminopeptidase</fullName>
    </submittedName>
</protein>
<dbReference type="GO" id="GO:0008233">
    <property type="term" value="F:peptidase activity"/>
    <property type="evidence" value="ECO:0007669"/>
    <property type="project" value="InterPro"/>
</dbReference>
<evidence type="ECO:0000259" key="3">
    <source>
        <dbReference type="Pfam" id="PF00561"/>
    </source>
</evidence>
<dbReference type="EMBL" id="AP022843">
    <property type="protein sequence ID" value="BCB06471.1"/>
    <property type="molecule type" value="Genomic_DNA"/>
</dbReference>
<gene>
    <name evidence="4" type="primary">pap</name>
    <name evidence="4" type="ORF">HHSLTHF2_03610</name>
</gene>
<dbReference type="PANTHER" id="PTHR43248">
    <property type="entry name" value="2-SUCCINYL-6-HYDROXY-2,4-CYCLOHEXADIENE-1-CARBOXYLATE SYNTHASE"/>
    <property type="match status" value="1"/>
</dbReference>
<dbReference type="PRINTS" id="PR00793">
    <property type="entry name" value="PROAMNOPTASE"/>
</dbReference>
<dbReference type="AlphaFoldDB" id="A0A6F8TZX9"/>
<dbReference type="PANTHER" id="PTHR43248:SF2">
    <property type="entry name" value="PROLYL AMINOPEPTIDASE"/>
    <property type="match status" value="1"/>
</dbReference>
<accession>A0A6F8TZX9</accession>